<dbReference type="GO" id="GO:0005634">
    <property type="term" value="C:nucleus"/>
    <property type="evidence" value="ECO:0007669"/>
    <property type="project" value="UniProtKB-SubCell"/>
</dbReference>
<comment type="subcellular location">
    <subcellularLocation>
        <location evidence="1 4 5">Nucleus</location>
    </subcellularLocation>
</comment>
<keyword evidence="10" id="KW-1185">Reference proteome</keyword>
<keyword evidence="5" id="KW-0805">Transcription regulation</keyword>
<evidence type="ECO:0000256" key="2">
    <source>
        <dbReference type="ARBA" id="ARBA00008122"/>
    </source>
</evidence>
<evidence type="ECO:0000256" key="5">
    <source>
        <dbReference type="RuleBase" id="RU367127"/>
    </source>
</evidence>
<dbReference type="InterPro" id="IPR014978">
    <property type="entry name" value="Gln-Leu-Gln_QLQ"/>
</dbReference>
<feature type="compositionally biased region" description="Low complexity" evidence="6">
    <location>
        <begin position="504"/>
        <end position="513"/>
    </location>
</feature>
<dbReference type="GO" id="GO:0005524">
    <property type="term" value="F:ATP binding"/>
    <property type="evidence" value="ECO:0007669"/>
    <property type="project" value="UniProtKB-UniRule"/>
</dbReference>
<organism evidence="9 10">
    <name type="scientific">Populus alba x Populus x berolinensis</name>
    <dbReference type="NCBI Taxonomy" id="444605"/>
    <lineage>
        <taxon>Eukaryota</taxon>
        <taxon>Viridiplantae</taxon>
        <taxon>Streptophyta</taxon>
        <taxon>Embryophyta</taxon>
        <taxon>Tracheophyta</taxon>
        <taxon>Spermatophyta</taxon>
        <taxon>Magnoliopsida</taxon>
        <taxon>eudicotyledons</taxon>
        <taxon>Gunneridae</taxon>
        <taxon>Pentapetalae</taxon>
        <taxon>rosids</taxon>
        <taxon>fabids</taxon>
        <taxon>Malpighiales</taxon>
        <taxon>Salicaceae</taxon>
        <taxon>Saliceae</taxon>
        <taxon>Populus</taxon>
    </lineage>
</organism>
<dbReference type="PROSITE" id="PS51666">
    <property type="entry name" value="QLQ"/>
    <property type="match status" value="1"/>
</dbReference>
<evidence type="ECO:0000259" key="7">
    <source>
        <dbReference type="PROSITE" id="PS51666"/>
    </source>
</evidence>
<comment type="function">
    <text evidence="5">Transcription activator.</text>
</comment>
<dbReference type="GO" id="GO:0099402">
    <property type="term" value="P:plant organ development"/>
    <property type="evidence" value="ECO:0007669"/>
    <property type="project" value="UniProtKB-ARBA"/>
</dbReference>
<dbReference type="PANTHER" id="PTHR31602:SF101">
    <property type="entry name" value="GROWTH-REGULATING FACTOR 7"/>
    <property type="match status" value="1"/>
</dbReference>
<keyword evidence="3 4" id="KW-0539">Nucleus</keyword>
<evidence type="ECO:0000313" key="10">
    <source>
        <dbReference type="Proteomes" id="UP001164929"/>
    </source>
</evidence>
<dbReference type="InterPro" id="IPR014977">
    <property type="entry name" value="WRC_dom"/>
</dbReference>
<feature type="domain" description="WRC" evidence="8">
    <location>
        <begin position="214"/>
        <end position="258"/>
    </location>
</feature>
<dbReference type="PANTHER" id="PTHR31602">
    <property type="entry name" value="GROWTH-REGULATING FACTOR 5"/>
    <property type="match status" value="1"/>
</dbReference>
<dbReference type="InterPro" id="IPR031137">
    <property type="entry name" value="GRF"/>
</dbReference>
<dbReference type="Proteomes" id="UP001164929">
    <property type="component" value="Chromosome 12"/>
</dbReference>
<reference evidence="9" key="1">
    <citation type="journal article" date="2023" name="Mol. Ecol. Resour.">
        <title>Chromosome-level genome assembly of a triploid poplar Populus alba 'Berolinensis'.</title>
        <authorList>
            <person name="Chen S."/>
            <person name="Yu Y."/>
            <person name="Wang X."/>
            <person name="Wang S."/>
            <person name="Zhang T."/>
            <person name="Zhou Y."/>
            <person name="He R."/>
            <person name="Meng N."/>
            <person name="Wang Y."/>
            <person name="Liu W."/>
            <person name="Liu Z."/>
            <person name="Liu J."/>
            <person name="Guo Q."/>
            <person name="Huang H."/>
            <person name="Sederoff R.R."/>
            <person name="Wang G."/>
            <person name="Qu G."/>
            <person name="Chen S."/>
        </authorList>
    </citation>
    <scope>NUCLEOTIDE SEQUENCE</scope>
    <source>
        <strain evidence="9">SC-2020</strain>
    </source>
</reference>
<evidence type="ECO:0000259" key="8">
    <source>
        <dbReference type="PROSITE" id="PS51667"/>
    </source>
</evidence>
<dbReference type="Pfam" id="PF08880">
    <property type="entry name" value="QLQ"/>
    <property type="match status" value="1"/>
</dbReference>
<feature type="short sequence motif" description="Bipartite nuclear localization signal" evidence="4">
    <location>
        <begin position="247"/>
        <end position="254"/>
    </location>
</feature>
<sequence length="570" mass="62220">MQKTTEGNNDERGFAFTNLSTTTARLKIANTSPYMLEIKDMGHKKVAKEINTITSSCNVDFGVKLHQPIDHHQSFPSGTPMMVPHVNHHRPMFDNGPTSSCDINKSLMSYISDRIYRVAAGGATSGGVVGVRNFQSFDISETSISTAASAFRSPGGNMAASLGFPFTNTQWKELERQAMIYNYITASVPVPPQFLIPTPRMGNGLTVRFSNGADLEPGRCRRTDGKKWRCSRDVAPDQKYCERHMHRGRPRSRKHVELNASSNNNKKNRHNPAICPEAPVTVAISKPTINNSNSGSASHDQFFGSMPMPQPYIQAPVFVNKTSEKTSTFDVNGAYGSTFKEPRSLDWMLKGEAGPIAKNDQQWPHLVHKEIELATEGSFNSASVLKQHYQGESLNLNSFGNFNAREDQQSNQYSLFLDEAPRSFIDAWSNDAISRNTSSVSSDGKLHLSPLSLSMGSNRSTDDEMGQIRMGLGLIKSDRNEECGNTSSTPGGPLAEVLQLRTSNTTGTNQSSSMMENGDSISPPATTVSSPSGVLQKTLASFSDSSGNSSPTLASSRTKPETAMLWLNQG</sequence>
<comment type="similarity">
    <text evidence="2 5">Belongs to the GRF family.</text>
</comment>
<evidence type="ECO:0000256" key="6">
    <source>
        <dbReference type="SAM" id="MobiDB-lite"/>
    </source>
</evidence>
<proteinExistence type="inferred from homology"/>
<comment type="domain">
    <text evidence="5">The QLQ domain and WRC domain may be involved in protein-protein interaction and DNA-binding, respectively.</text>
</comment>
<feature type="compositionally biased region" description="Polar residues" evidence="6">
    <location>
        <begin position="519"/>
        <end position="557"/>
    </location>
</feature>
<evidence type="ECO:0000256" key="4">
    <source>
        <dbReference type="PROSITE-ProRule" id="PRU01002"/>
    </source>
</evidence>
<evidence type="ECO:0000256" key="1">
    <source>
        <dbReference type="ARBA" id="ARBA00004123"/>
    </source>
</evidence>
<evidence type="ECO:0000313" key="9">
    <source>
        <dbReference type="EMBL" id="KAJ6976582.1"/>
    </source>
</evidence>
<dbReference type="GO" id="GO:0006351">
    <property type="term" value="P:DNA-templated transcription"/>
    <property type="evidence" value="ECO:0007669"/>
    <property type="project" value="UniProtKB-UniRule"/>
</dbReference>
<dbReference type="Pfam" id="PF08879">
    <property type="entry name" value="WRC"/>
    <property type="match status" value="1"/>
</dbReference>
<feature type="domain" description="QLQ" evidence="7">
    <location>
        <begin position="165"/>
        <end position="200"/>
    </location>
</feature>
<dbReference type="PROSITE" id="PS51667">
    <property type="entry name" value="WRC"/>
    <property type="match status" value="1"/>
</dbReference>
<comment type="caution">
    <text evidence="9">The sequence shown here is derived from an EMBL/GenBank/DDBJ whole genome shotgun (WGS) entry which is preliminary data.</text>
</comment>
<dbReference type="AlphaFoldDB" id="A0AAD6Q2I5"/>
<protein>
    <recommendedName>
        <fullName evidence="5">Growth-regulating factor</fullName>
    </recommendedName>
</protein>
<feature type="short sequence motif" description="Bipartite nuclear localization signal" evidence="4">
    <location>
        <begin position="219"/>
        <end position="229"/>
    </location>
</feature>
<gene>
    <name evidence="9" type="ORF">NC653_028669</name>
</gene>
<dbReference type="SMART" id="SM00951">
    <property type="entry name" value="QLQ"/>
    <property type="match status" value="1"/>
</dbReference>
<name>A0AAD6Q2I5_9ROSI</name>
<dbReference type="GO" id="GO:0006355">
    <property type="term" value="P:regulation of DNA-templated transcription"/>
    <property type="evidence" value="ECO:0007669"/>
    <property type="project" value="InterPro"/>
</dbReference>
<accession>A0AAD6Q2I5</accession>
<dbReference type="EMBL" id="JAQIZT010000012">
    <property type="protein sequence ID" value="KAJ6976582.1"/>
    <property type="molecule type" value="Genomic_DNA"/>
</dbReference>
<keyword evidence="5" id="KW-0010">Activator</keyword>
<keyword evidence="5" id="KW-0804">Transcription</keyword>
<evidence type="ECO:0000256" key="3">
    <source>
        <dbReference type="ARBA" id="ARBA00023242"/>
    </source>
</evidence>
<feature type="region of interest" description="Disordered" evidence="6">
    <location>
        <begin position="504"/>
        <end position="562"/>
    </location>
</feature>